<name>A0ABQ1P535_9ENTE</name>
<dbReference type="InterPro" id="IPR037171">
    <property type="entry name" value="NagB/RpiA_transferase-like"/>
</dbReference>
<dbReference type="InterPro" id="IPR004165">
    <property type="entry name" value="CoA_trans_fam_I"/>
</dbReference>
<dbReference type="EMBL" id="BMKI01000003">
    <property type="protein sequence ID" value="GGC89078.1"/>
    <property type="molecule type" value="Genomic_DNA"/>
</dbReference>
<dbReference type="RefSeq" id="WP_088271135.1">
    <property type="nucleotide sequence ID" value="NZ_BMKI01000003.1"/>
</dbReference>
<keyword evidence="3" id="KW-1185">Reference proteome</keyword>
<comment type="caution">
    <text evidence="2">The sequence shown here is derived from an EMBL/GenBank/DDBJ whole genome shotgun (WGS) entry which is preliminary data.</text>
</comment>
<dbReference type="InterPro" id="IPR012792">
    <property type="entry name" value="3-oxoacid_CoA-transf_A"/>
</dbReference>
<organism evidence="2 3">
    <name type="scientific">Enterococcus wangshanyuanii</name>
    <dbReference type="NCBI Taxonomy" id="2005703"/>
    <lineage>
        <taxon>Bacteria</taxon>
        <taxon>Bacillati</taxon>
        <taxon>Bacillota</taxon>
        <taxon>Bacilli</taxon>
        <taxon>Lactobacillales</taxon>
        <taxon>Enterococcaceae</taxon>
        <taxon>Enterococcus</taxon>
    </lineage>
</organism>
<evidence type="ECO:0000256" key="1">
    <source>
        <dbReference type="ARBA" id="ARBA00022679"/>
    </source>
</evidence>
<evidence type="ECO:0000313" key="3">
    <source>
        <dbReference type="Proteomes" id="UP000630615"/>
    </source>
</evidence>
<protein>
    <submittedName>
        <fullName evidence="2">Acetate CoA-transferase subunit alpha</fullName>
    </submittedName>
</protein>
<keyword evidence="1" id="KW-0808">Transferase</keyword>
<dbReference type="PANTHER" id="PTHR13707:SF60">
    <property type="entry name" value="ACETATE COA-TRANSFERASE SUBUNIT ALPHA"/>
    <property type="match status" value="1"/>
</dbReference>
<dbReference type="PANTHER" id="PTHR13707">
    <property type="entry name" value="KETOACID-COENZYME A TRANSFERASE"/>
    <property type="match status" value="1"/>
</dbReference>
<dbReference type="SUPFAM" id="SSF100950">
    <property type="entry name" value="NagB/RpiA/CoA transferase-like"/>
    <property type="match status" value="1"/>
</dbReference>
<dbReference type="Pfam" id="PF01144">
    <property type="entry name" value="CoA_trans"/>
    <property type="match status" value="1"/>
</dbReference>
<dbReference type="NCBIfam" id="TIGR02429">
    <property type="entry name" value="pcaI_scoA_fam"/>
    <property type="match status" value="1"/>
</dbReference>
<dbReference type="Gene3D" id="3.40.1080.10">
    <property type="entry name" value="Glutaconate Coenzyme A-transferase"/>
    <property type="match status" value="1"/>
</dbReference>
<accession>A0ABQ1P535</accession>
<evidence type="ECO:0000313" key="2">
    <source>
        <dbReference type="EMBL" id="GGC89078.1"/>
    </source>
</evidence>
<reference evidence="3" key="1">
    <citation type="journal article" date="2019" name="Int. J. Syst. Evol. Microbiol.">
        <title>The Global Catalogue of Microorganisms (GCM) 10K type strain sequencing project: providing services to taxonomists for standard genome sequencing and annotation.</title>
        <authorList>
            <consortium name="The Broad Institute Genomics Platform"/>
            <consortium name="The Broad Institute Genome Sequencing Center for Infectious Disease"/>
            <person name="Wu L."/>
            <person name="Ma J."/>
        </authorList>
    </citation>
    <scope>NUCLEOTIDE SEQUENCE [LARGE SCALE GENOMIC DNA]</scope>
    <source>
        <strain evidence="3">CGMCC 1.15942</strain>
    </source>
</reference>
<sequence>MKRIDKKELMNLIHTGETVMIGGFMSVGIPETAIQVLAQSEVENLTIISNDTGVSVGEDKSRLGIGRLLLEHKVRKVIASHIGMNAETGRQMINEEIEVELVPQGTLAEKIHAGGAGLGGFLTPTGLGTVVAQGKEILSIADKEYLLETPLIADVALIKAHKADTLGNLVYQKAARNFNPVMALAAKTVIVEVDELVEAGALDPEEIVTPFVVVDKILVKEKSDAVER</sequence>
<proteinExistence type="predicted"/>
<dbReference type="SMART" id="SM00882">
    <property type="entry name" value="CoA_trans"/>
    <property type="match status" value="1"/>
</dbReference>
<gene>
    <name evidence="2" type="primary">atoD</name>
    <name evidence="2" type="ORF">GCM10011573_18420</name>
</gene>
<dbReference type="Proteomes" id="UP000630615">
    <property type="component" value="Unassembled WGS sequence"/>
</dbReference>